<dbReference type="STRING" id="50429.A0A2B4SJ16"/>
<protein>
    <submittedName>
        <fullName evidence="3">Uncharacterized protein</fullName>
    </submittedName>
</protein>
<dbReference type="EMBL" id="LSMT01000071">
    <property type="protein sequence ID" value="PFX29083.1"/>
    <property type="molecule type" value="Genomic_DNA"/>
</dbReference>
<feature type="region of interest" description="Disordered" evidence="2">
    <location>
        <begin position="2398"/>
        <end position="2417"/>
    </location>
</feature>
<feature type="region of interest" description="Disordered" evidence="2">
    <location>
        <begin position="1259"/>
        <end position="1283"/>
    </location>
</feature>
<feature type="region of interest" description="Disordered" evidence="2">
    <location>
        <begin position="1326"/>
        <end position="1366"/>
    </location>
</feature>
<keyword evidence="1" id="KW-0175">Coiled coil</keyword>
<name>A0A2B4SJ16_STYPI</name>
<feature type="compositionally biased region" description="Basic and acidic residues" evidence="2">
    <location>
        <begin position="1355"/>
        <end position="1366"/>
    </location>
</feature>
<feature type="region of interest" description="Disordered" evidence="2">
    <location>
        <begin position="257"/>
        <end position="279"/>
    </location>
</feature>
<feature type="compositionally biased region" description="Basic and acidic residues" evidence="2">
    <location>
        <begin position="34"/>
        <end position="55"/>
    </location>
</feature>
<feature type="coiled-coil region" evidence="1">
    <location>
        <begin position="1624"/>
        <end position="1700"/>
    </location>
</feature>
<feature type="compositionally biased region" description="Basic and acidic residues" evidence="2">
    <location>
        <begin position="2576"/>
        <end position="2595"/>
    </location>
</feature>
<feature type="coiled-coil region" evidence="1">
    <location>
        <begin position="1819"/>
        <end position="2082"/>
    </location>
</feature>
<feature type="compositionally biased region" description="Basic and acidic residues" evidence="2">
    <location>
        <begin position="835"/>
        <end position="853"/>
    </location>
</feature>
<feature type="region of interest" description="Disordered" evidence="2">
    <location>
        <begin position="156"/>
        <end position="182"/>
    </location>
</feature>
<gene>
    <name evidence="3" type="ORF">AWC38_SpisGene6134</name>
</gene>
<organism evidence="3 4">
    <name type="scientific">Stylophora pistillata</name>
    <name type="common">Smooth cauliflower coral</name>
    <dbReference type="NCBI Taxonomy" id="50429"/>
    <lineage>
        <taxon>Eukaryota</taxon>
        <taxon>Metazoa</taxon>
        <taxon>Cnidaria</taxon>
        <taxon>Anthozoa</taxon>
        <taxon>Hexacorallia</taxon>
        <taxon>Scleractinia</taxon>
        <taxon>Astrocoeniina</taxon>
        <taxon>Pocilloporidae</taxon>
        <taxon>Stylophora</taxon>
    </lineage>
</organism>
<feature type="compositionally biased region" description="Basic and acidic residues" evidence="2">
    <location>
        <begin position="212"/>
        <end position="224"/>
    </location>
</feature>
<feature type="region of interest" description="Disordered" evidence="2">
    <location>
        <begin position="208"/>
        <end position="232"/>
    </location>
</feature>
<feature type="region of interest" description="Disordered" evidence="2">
    <location>
        <begin position="2355"/>
        <end position="2380"/>
    </location>
</feature>
<evidence type="ECO:0000313" key="4">
    <source>
        <dbReference type="Proteomes" id="UP000225706"/>
    </source>
</evidence>
<feature type="coiled-coil region" evidence="1">
    <location>
        <begin position="2853"/>
        <end position="2915"/>
    </location>
</feature>
<keyword evidence="4" id="KW-1185">Reference proteome</keyword>
<proteinExistence type="predicted"/>
<feature type="compositionally biased region" description="Polar residues" evidence="2">
    <location>
        <begin position="532"/>
        <end position="554"/>
    </location>
</feature>
<feature type="region of interest" description="Disordered" evidence="2">
    <location>
        <begin position="508"/>
        <end position="555"/>
    </location>
</feature>
<feature type="compositionally biased region" description="Basic and acidic residues" evidence="2">
    <location>
        <begin position="1264"/>
        <end position="1273"/>
    </location>
</feature>
<comment type="caution">
    <text evidence="3">The sequence shown here is derived from an EMBL/GenBank/DDBJ whole genome shotgun (WGS) entry which is preliminary data.</text>
</comment>
<feature type="compositionally biased region" description="Basic and acidic residues" evidence="2">
    <location>
        <begin position="260"/>
        <end position="279"/>
    </location>
</feature>
<feature type="compositionally biased region" description="Basic and acidic residues" evidence="2">
    <location>
        <begin position="399"/>
        <end position="415"/>
    </location>
</feature>
<feature type="compositionally biased region" description="Polar residues" evidence="2">
    <location>
        <begin position="620"/>
        <end position="631"/>
    </location>
</feature>
<sequence length="3131" mass="360942">MASWLLPGKKSNQNHDVLPPLQQKSRIPVKIAHLSRESDGSLDKKVRLHKDSDKKLQNKLSSRIPIVVDKRETKVNTKDNLPKNVKTTRGEKAFGRDSGINLKETQGKKDKRKASAIPSTTAKYGSYWPAKETTSNIRGRVPRQLALLETEAKLVCSDEKEPREESSASEVSPAARTEDVTPDFKFNVTPVHEEELCMGAEANFSGNDFGDNFERHSKSSDEKTMPNAPPWLREEYREREELNDDINIVKDDTAVPSAAKDFRLEPEFDTEDKLDKNGLSEEELDCSSFTESSGYKRKMAELDEKSRRLKAQFAEENRQAIESMNKIVEEIKQSQAREDTITNEIEEMRRRQDDIKGDLKRLDEMGQRRELEDKKWREKMDRKKMKVARRLAKIRAERRKYQEETTDESGSKEEHDQPDENLNENPVDEKCKHFTMENETVVSEDIDNKVLYEPHEIKEYKSVKELEKKRKELRRLERLEKKAIKREKLEQSGRKKIEKQKRKVARKLEKLSAKSSNISDGNSEDFKCINQPMETSNTTTKETFDETPSVSTTKPCAAKTLDGTESKQVQMAHSPGLLTYGAEFEKFEEKFTKVENKEHIPSDSGAPTKVGLEEESYNNAAIKNQKASNYSDEQRKRVDDNTDAQILCSGKEDTLNDISVEQLSLEEALSLDQEGSDKIQVELESKGFLSDDSAPVSSRTGCQEPFKEDKEKLHLGEPVAMSHVRYFPSPDCSGNDEYCIEDEPVDKDVSVSNSEESNGYGDYKLDLFSGFSPVTNQTSSLIRRTSGRFTLFGRQPLWRSPEVGEGNPILEDSDFVVDESVDSEHTNQNYSNKEVSQKLENRSTENEETRGGDQSKLMTEGSHGHSGVTLAQVNCPVTYQTTPLTRKVSGKFTPFGLQPLYCSPEKVEDDQTSKDTDSTVDELVNSGHSYQNYYYKEVPQQPENRFTENEVKSTDDVNETCCSDVPNGFQEAPTEIIVACPDDKIDKNSDSEMSCGEETRRSFKTDPFANVVKKTGDNSRCEKAPVELIQEEVISSSASLAKCSLADENGYKNERPLKSVGSYSQKDVTCDPFKDSKQVTSSSVPSPERRAGSETLEVTASTADALEVDEDSKRKRTNLEDSFFRNNERDVCVQLEENLTANELKSCYDVNNTSCNDIPEELEEILLVSWISTHAEEESVYNTDVQVICEEEDSCISNVDALSTTCREDISMGANKTKMERRQENVVSGRSGKVYNVDEMIDDTDAAVISEKFRFENRNSLSDKQSERGRLEIENTSSLGNYEKETQQLENELAEKEDKSCNNAEDTVFNDRPKWIEMAHTQTCGERKATLDNSSPVKKDDKDTKGLKSSFQSSEKQKINESKENPWRETEVLVKSSVASFDDKERNLSSIDQKDDSILQNKTKACNFDRLNNKKGKKVSVGKAKFFSDNENSIVEEFIDEFDRFLDEVEREILTEETMSHISHSAESENNEKNVHERSVAAVVNISEYLFQKELFKALETAIPDNRKEYTSQSEEKSLEEELEEKRKYIAEDTHRFEDVVEYRYAIGIALKELNRINSLLVEAGEQLLGRRGTYGRFAVQGDTESGTAGLLNNISLLSDTAGDVMKDFKHVIQRTEQEPKLHKEKVEMKFAQLKRENNDLEMQISVIKEKLETYQKKIATLQADLDDSQVEVKQLVLKEEYKERELVNLKRDFQNKEEKWEEGNGTVEKVMADIKELWDDVDYLEESLKNSRESNEDLKFQVDELKITIKEMKKEYRMEHSRGGCGHLREEVELLNGSLKLKEQRVVLLESQEARQFAQLAVKDKELSDLNEENLKIVIKLKDQVAKLSRENSTLTAELLKMSGKNDPVGEMKEETLSIIKQLRKEKVKLNEEKNTLMSEMSQAYAEIESLKKVNHQVSNVMRQFEDELVRLKKEHFMTDVPAVSDNDNRWNEVKDEMLSVVRQLENKVSRLLKENSTLIEELSKESENKRQLHETSKTMNNLEDEIAKLQREKSTLSTELSANEFEKYYQLYELRCEKSRITRKFEDEITKLRRENSTLTARLSKQSKIKDKFTELREQVVVLNCNNTVLKEELAKAKNRSANDLESVLNDNCELAQDEERLSGSQNRKSPQIKVLKKRVHRSEKELSISRKFHRQRGLDFEERLPSDFEGDVISVGDEEVNGKDTLDPNREVTLDEGQKYKVQEMEETIRDLRQTLQQTESDLEHASSALRLKTERTDILERYMGEKEEILTMTSQRQKQREQDIDQTKGTLRWQKEGPEELKNQLKNLTEAGGTSMKCKEKEVQEAYCCLKEQDETIKNLPEEITQERCGKDCLEVQFENLGNLETHIQRMEDINRNTFHPVDSLVRELRQERSEKERLKRAMEAKERSSHEEKELKKTLEQLENQLREKDKLTNATLTSLKNNKRSLQEANDANNMLTELLKREKSEKENLRRALEASEYNTDEINRLTRKIGKLEKQLQEMGDQREKTLRSIQEKEWSLEEAHDKIKRLILEIAREKSDKEYFKTKFEAREGTAKEEKEQLAKTEKKLRTMNERQDRAQACLKAKEQKLDKMHHGIERKVNKVKELTKELQRERSEKQSLRNAVEKAESKAQQQRELLDEKDNEADKLKELVFDYKEKIENLNTNLTKLRKEVEIAGELLAYRNFDDRSLLFTMGIEHNCLKLIKTETNRNTQQQSLLMAQMGKRLSNLVQRQREAYASSLVMKKKEAHIKRVLEKLREDLNEKEEFMEDLKSRFQDSANECSSIRRQLEHIQCENVNLKQRLGDKDEKVRMLEITIKQLEEDLQKTQKCLRERETYLVDADETLQLKCSLLTTMEAKLSLRNKEIDELTEANKEKGLEMTRIETTLREVKKELDIAASIIEKQNKQCANLKTCAMRKTRDAEGIQDKLKRLTTQLECSRNEKSNLHRAVLAARSRLENERFFVERKQNALQVEVNMGLKEFNARSKQYWDVKMDLREAAARISILEDEKVEQEENLASFKGKVSGELDLLKETQHADNEKLSSLQLTIGSAGREMAKLTKENQRQFRIELLHNGLEKNSSKSSCEESTSSTLETRRGKAAYETTFLEDKNNVAASSQGDIKSKWANTPSFEKRFETRRDRHFNRASTIAALGSTNTVSILLCDG</sequence>
<feature type="compositionally biased region" description="Basic and acidic residues" evidence="2">
    <location>
        <begin position="1337"/>
        <end position="1346"/>
    </location>
</feature>
<dbReference type="Proteomes" id="UP000225706">
    <property type="component" value="Unassembled WGS sequence"/>
</dbReference>
<feature type="region of interest" description="Disordered" evidence="2">
    <location>
        <begin position="620"/>
        <end position="639"/>
    </location>
</feature>
<evidence type="ECO:0000313" key="3">
    <source>
        <dbReference type="EMBL" id="PFX29083.1"/>
    </source>
</evidence>
<feature type="region of interest" description="Disordered" evidence="2">
    <location>
        <begin position="1"/>
        <end position="55"/>
    </location>
</feature>
<feature type="region of interest" description="Disordered" evidence="2">
    <location>
        <begin position="394"/>
        <end position="430"/>
    </location>
</feature>
<feature type="region of interest" description="Disordered" evidence="2">
    <location>
        <begin position="2576"/>
        <end position="2607"/>
    </location>
</feature>
<feature type="coiled-coil region" evidence="1">
    <location>
        <begin position="2962"/>
        <end position="2989"/>
    </location>
</feature>
<accession>A0A2B4SJ16</accession>
<feature type="coiled-coil region" evidence="1">
    <location>
        <begin position="1729"/>
        <end position="1756"/>
    </location>
</feature>
<feature type="coiled-coil region" evidence="1">
    <location>
        <begin position="2709"/>
        <end position="2796"/>
    </location>
</feature>
<dbReference type="OrthoDB" id="10440251at2759"/>
<evidence type="ECO:0000256" key="2">
    <source>
        <dbReference type="SAM" id="MobiDB-lite"/>
    </source>
</evidence>
<evidence type="ECO:0000256" key="1">
    <source>
        <dbReference type="SAM" id="Coils"/>
    </source>
</evidence>
<feature type="region of interest" description="Disordered" evidence="2">
    <location>
        <begin position="822"/>
        <end position="867"/>
    </location>
</feature>
<feature type="compositionally biased region" description="Basic and acidic residues" evidence="2">
    <location>
        <begin position="156"/>
        <end position="166"/>
    </location>
</feature>
<reference evidence="4" key="1">
    <citation type="journal article" date="2017" name="bioRxiv">
        <title>Comparative analysis of the genomes of Stylophora pistillata and Acropora digitifera provides evidence for extensive differences between species of corals.</title>
        <authorList>
            <person name="Voolstra C.R."/>
            <person name="Li Y."/>
            <person name="Liew Y.J."/>
            <person name="Baumgarten S."/>
            <person name="Zoccola D."/>
            <person name="Flot J.-F."/>
            <person name="Tambutte S."/>
            <person name="Allemand D."/>
            <person name="Aranda M."/>
        </authorList>
    </citation>
    <scope>NUCLEOTIDE SEQUENCE [LARGE SCALE GENOMIC DNA]</scope>
</reference>
<feature type="coiled-coil region" evidence="1">
    <location>
        <begin position="2185"/>
        <end position="2212"/>
    </location>
</feature>
<feature type="region of interest" description="Disordered" evidence="2">
    <location>
        <begin position="1074"/>
        <end position="1098"/>
    </location>
</feature>